<dbReference type="Pfam" id="PF07693">
    <property type="entry name" value="KAP_NTPase"/>
    <property type="match status" value="1"/>
</dbReference>
<dbReference type="SUPFAM" id="SSF52540">
    <property type="entry name" value="P-loop containing nucleoside triphosphate hydrolases"/>
    <property type="match status" value="1"/>
</dbReference>
<proteinExistence type="predicted"/>
<dbReference type="Gene3D" id="3.40.50.300">
    <property type="entry name" value="P-loop containing nucleotide triphosphate hydrolases"/>
    <property type="match status" value="1"/>
</dbReference>
<sequence>MNINNDKLINIVTDYLLEDRYTQAILIDGKWGTGKTFFVKEKLIPTLKNDSSLKYTNIYYLSLYDIKDLNELTNKIYLTLFENFFKNKFGEKRGKNITNKLNLFSKAINIGLNALNNSNILGFNITKDDLPKFEDLIDLKNISLFLDDVERCKIDINELLSFINILTEQNNIKVILIANEEEINHIQYYNNLPEKYMLALNKKINFDKLSTDDNTKKEKLDKEQLTERIHYLFSAKDLYAKTKEKTIMLTINYNPNFEDLYDTIVEKYCRNEQLQKRLLKYKSTILDIFKQKNHTNIRTLIFGIISLEKLYPILTSISYTPRKYLNKEIYNCLKSTFTLAIKIKSKHINNLNYDNITDSQYIDNSFIFEFMLYHHLDENKIKENLIYKIKHKNLAFNKLQYYSYLKSDEEVYFYLKQLYNELTSSIYPIKEYPSIISRLLKLKSIGFTIDLKIYQNCMIDKIDSEENISFDILENFNKNARIYNITSNTYIKNLKKSILNKLTYLPQAFFLNKWDNDIITYFKEHQHIFYLFKEFLSLINIDMIIKKLIKADKNEVSNFSTVLYIFYHIDNANEYFTNDLDSINYLLNKLRKNTSRFYMFNNSLSLLKKQEIDYLINNLESYKNKLSSSKN</sequence>
<accession>A0A378NSZ5</accession>
<evidence type="ECO:0000259" key="1">
    <source>
        <dbReference type="Pfam" id="PF07693"/>
    </source>
</evidence>
<dbReference type="InterPro" id="IPR027417">
    <property type="entry name" value="P-loop_NTPase"/>
</dbReference>
<organism evidence="2 3">
    <name type="scientific">Megamonas hypermegale</name>
    <dbReference type="NCBI Taxonomy" id="158847"/>
    <lineage>
        <taxon>Bacteria</taxon>
        <taxon>Bacillati</taxon>
        <taxon>Bacillota</taxon>
        <taxon>Negativicutes</taxon>
        <taxon>Selenomonadales</taxon>
        <taxon>Selenomonadaceae</taxon>
        <taxon>Megamonas</taxon>
    </lineage>
</organism>
<protein>
    <submittedName>
        <fullName evidence="2">KAP family P-loop domain</fullName>
    </submittedName>
</protein>
<dbReference type="EMBL" id="UGPP01000001">
    <property type="protein sequence ID" value="STY70986.1"/>
    <property type="molecule type" value="Genomic_DNA"/>
</dbReference>
<dbReference type="Proteomes" id="UP000255234">
    <property type="component" value="Unassembled WGS sequence"/>
</dbReference>
<name>A0A378NSZ5_9FIRM</name>
<dbReference type="RefSeq" id="WP_115151387.1">
    <property type="nucleotide sequence ID" value="NZ_UGPP01000001.1"/>
</dbReference>
<dbReference type="AlphaFoldDB" id="A0A378NSZ5"/>
<gene>
    <name evidence="2" type="ORF">NCTC10571_01136</name>
</gene>
<evidence type="ECO:0000313" key="2">
    <source>
        <dbReference type="EMBL" id="STY70986.1"/>
    </source>
</evidence>
<dbReference type="InterPro" id="IPR011646">
    <property type="entry name" value="KAP_P-loop"/>
</dbReference>
<feature type="domain" description="KAP NTPase" evidence="1">
    <location>
        <begin position="22"/>
        <end position="187"/>
    </location>
</feature>
<reference evidence="2 3" key="1">
    <citation type="submission" date="2018-06" db="EMBL/GenBank/DDBJ databases">
        <authorList>
            <consortium name="Pathogen Informatics"/>
            <person name="Doyle S."/>
        </authorList>
    </citation>
    <scope>NUCLEOTIDE SEQUENCE [LARGE SCALE GENOMIC DNA]</scope>
    <source>
        <strain evidence="2 3">NCTC10571</strain>
    </source>
</reference>
<evidence type="ECO:0000313" key="3">
    <source>
        <dbReference type="Proteomes" id="UP000255234"/>
    </source>
</evidence>